<dbReference type="InterPro" id="IPR023090">
    <property type="entry name" value="UPF0702_alpha/beta_dom_sf"/>
</dbReference>
<keyword evidence="5 7" id="KW-1133">Transmembrane helix</keyword>
<keyword evidence="6 7" id="KW-0472">Membrane</keyword>
<evidence type="ECO:0000256" key="6">
    <source>
        <dbReference type="ARBA" id="ARBA00023136"/>
    </source>
</evidence>
<dbReference type="PANTHER" id="PTHR34582">
    <property type="entry name" value="UPF0702 TRANSMEMBRANE PROTEIN YCAP"/>
    <property type="match status" value="1"/>
</dbReference>
<proteinExistence type="inferred from homology"/>
<dbReference type="EMBL" id="JAJDKZ010000018">
    <property type="protein sequence ID" value="MCB8610470.1"/>
    <property type="molecule type" value="Genomic_DNA"/>
</dbReference>
<comment type="caution">
    <text evidence="10">The sequence shown here is derived from an EMBL/GenBank/DDBJ whole genome shotgun (WGS) entry which is preliminary data.</text>
</comment>
<name>A0A2T3FXP5_9FIRM</name>
<evidence type="ECO:0000256" key="1">
    <source>
        <dbReference type="ARBA" id="ARBA00004651"/>
    </source>
</evidence>
<dbReference type="InterPro" id="IPR007353">
    <property type="entry name" value="DUF421"/>
</dbReference>
<organism evidence="10 11">
    <name type="scientific">Faecalibacillus faecis</name>
    <dbReference type="NCBI Taxonomy" id="1982628"/>
    <lineage>
        <taxon>Bacteria</taxon>
        <taxon>Bacillati</taxon>
        <taxon>Bacillota</taxon>
        <taxon>Erysipelotrichia</taxon>
        <taxon>Erysipelotrichales</taxon>
        <taxon>Coprobacillaceae</taxon>
        <taxon>Faecalibacillus</taxon>
    </lineage>
</organism>
<evidence type="ECO:0000313" key="9">
    <source>
        <dbReference type="EMBL" id="MCB8610470.1"/>
    </source>
</evidence>
<sequence>MFKVFIISVFLYVYLTILLRLFGKKEFSQLNVFDFVVFLVIAEITTMSLESQELSVIESVIATITLIVLDRVESFITMRSKKLRDFFEGRPCYIIYKGKIQYQNMKKLRYSIDDLCHHLRVSDIDSVSKVDFAVLETNGSLSVITKQDSQTHLPDALISDGTINEEALQLLNKDVSWLKNELKKKHISHIEDVLYCILEKNGLYVIKK</sequence>
<gene>
    <name evidence="10" type="ORF">C7U55_08175</name>
    <name evidence="9" type="ORF">LJD69_07685</name>
</gene>
<evidence type="ECO:0000313" key="11">
    <source>
        <dbReference type="Proteomes" id="UP000241201"/>
    </source>
</evidence>
<dbReference type="RefSeq" id="WP_106988141.1">
    <property type="nucleotide sequence ID" value="NZ_JAJDKR010000001.1"/>
</dbReference>
<evidence type="ECO:0000256" key="3">
    <source>
        <dbReference type="ARBA" id="ARBA00022475"/>
    </source>
</evidence>
<evidence type="ECO:0000256" key="4">
    <source>
        <dbReference type="ARBA" id="ARBA00022692"/>
    </source>
</evidence>
<dbReference type="Proteomes" id="UP001198439">
    <property type="component" value="Unassembled WGS sequence"/>
</dbReference>
<feature type="domain" description="YetF C-terminal" evidence="8">
    <location>
        <begin position="79"/>
        <end position="196"/>
    </location>
</feature>
<evidence type="ECO:0000259" key="8">
    <source>
        <dbReference type="Pfam" id="PF04239"/>
    </source>
</evidence>
<dbReference type="PANTHER" id="PTHR34582:SF6">
    <property type="entry name" value="UPF0702 TRANSMEMBRANE PROTEIN YCAP"/>
    <property type="match status" value="1"/>
</dbReference>
<evidence type="ECO:0000256" key="5">
    <source>
        <dbReference type="ARBA" id="ARBA00022989"/>
    </source>
</evidence>
<dbReference type="Pfam" id="PF04239">
    <property type="entry name" value="DUF421"/>
    <property type="match status" value="1"/>
</dbReference>
<dbReference type="Gene3D" id="3.30.240.20">
    <property type="entry name" value="bsu07140 like domains"/>
    <property type="match status" value="2"/>
</dbReference>
<evidence type="ECO:0000313" key="10">
    <source>
        <dbReference type="EMBL" id="PST40030.1"/>
    </source>
</evidence>
<comment type="subcellular location">
    <subcellularLocation>
        <location evidence="1">Cell membrane</location>
        <topology evidence="1">Multi-pass membrane protein</topology>
    </subcellularLocation>
</comment>
<feature type="transmembrane region" description="Helical" evidence="7">
    <location>
        <begin position="6"/>
        <end position="23"/>
    </location>
</feature>
<comment type="similarity">
    <text evidence="2">Belongs to the UPF0702 family.</text>
</comment>
<reference evidence="10" key="2">
    <citation type="journal article" date="2019" name="Int. J. Syst. Evol. Microbiol.">
        <title>Faecalibacillus intestinalis gen. nov., sp. nov. and Faecalibacillus faecis sp. nov., isolated from human faeces.</title>
        <authorList>
            <person name="Seo B."/>
            <person name="Jeon K."/>
            <person name="Baek I."/>
            <person name="Lee Y.M."/>
            <person name="Baek K."/>
            <person name="Ko G."/>
        </authorList>
    </citation>
    <scope>NUCLEOTIDE SEQUENCE</scope>
    <source>
        <strain evidence="10">SNUG30370</strain>
    </source>
</reference>
<accession>A0A2T3FXP5</accession>
<keyword evidence="3" id="KW-1003">Cell membrane</keyword>
<dbReference type="GeneID" id="77471064"/>
<reference evidence="9" key="3">
    <citation type="submission" date="2021-10" db="EMBL/GenBank/DDBJ databases">
        <title>Collection of gut derived symbiotic bacterial strains cultured from healthy donors.</title>
        <authorList>
            <person name="Lin H."/>
            <person name="Littmann E."/>
            <person name="Kohout C."/>
            <person name="Pamer E.G."/>
        </authorList>
    </citation>
    <scope>NUCLEOTIDE SEQUENCE</scope>
    <source>
        <strain evidence="9">DFI.4.48</strain>
    </source>
</reference>
<evidence type="ECO:0000256" key="2">
    <source>
        <dbReference type="ARBA" id="ARBA00006448"/>
    </source>
</evidence>
<dbReference type="EMBL" id="PYLP01000009">
    <property type="protein sequence ID" value="PST40030.1"/>
    <property type="molecule type" value="Genomic_DNA"/>
</dbReference>
<dbReference type="GO" id="GO:0005886">
    <property type="term" value="C:plasma membrane"/>
    <property type="evidence" value="ECO:0007669"/>
    <property type="project" value="UniProtKB-SubCell"/>
</dbReference>
<protein>
    <submittedName>
        <fullName evidence="10">DUF421 domain-containing protein</fullName>
    </submittedName>
</protein>
<evidence type="ECO:0000256" key="7">
    <source>
        <dbReference type="SAM" id="Phobius"/>
    </source>
</evidence>
<keyword evidence="4 7" id="KW-0812">Transmembrane</keyword>
<keyword evidence="11" id="KW-1185">Reference proteome</keyword>
<reference evidence="11" key="1">
    <citation type="submission" date="2018-03" db="EMBL/GenBank/DDBJ databases">
        <title>Lachnoclostridium SNUG30370 gen.nov., sp.nov., isolated from human faeces.</title>
        <authorList>
            <person name="Seo B."/>
            <person name="Jeon K."/>
            <person name="Ko G."/>
        </authorList>
    </citation>
    <scope>NUCLEOTIDE SEQUENCE [LARGE SCALE GENOMIC DNA]</scope>
    <source>
        <strain evidence="11">SNUG30370</strain>
    </source>
</reference>
<dbReference type="Proteomes" id="UP000241201">
    <property type="component" value="Unassembled WGS sequence"/>
</dbReference>
<dbReference type="AlphaFoldDB" id="A0A2T3FXP5"/>